<feature type="chain" id="PRO_5002798287" description="Calsequestrin" evidence="7">
    <location>
        <begin position="30"/>
        <end position="373"/>
    </location>
</feature>
<dbReference type="CTD" id="6753421"/>
<dbReference type="OrthoDB" id="10038131at2759"/>
<proteinExistence type="inferred from homology"/>
<sequence length="373" mass="43472">MATCRGRWKSNWNPILLILLVAVLCYVSCREEEPSRNYQLPQHDGKRRVVELTESNFGRLKKNSELLVIHFEMPHYGQEDGKRSAKFMRDMLELTAQLSESKGVKVATLDIVKQIGLAQKITTERQYPGYIATHYKGNIIPFHGHRSVEVLSVFIMRLLEDPVYEIDGKSRKKLYDSVELPKVIGYFEGDESKEYKAFEEAAIPFRPLMMFYSVFNKKIAKTLRLKKQNTITFTKPYEKPIHFKGEPIFMNGYLIAAFIRPKSHDGVKFFPIVKSLAKQYRKNEKTAFIWVDPDEFPNMHEYWRSGFNINIENNIIGVVNVTSNESTWYRRTAEDKTTVKDLSTWLDDVMDGSVMFDSFNSKARHPKKNKQEL</sequence>
<dbReference type="GO" id="GO:0051279">
    <property type="term" value="P:regulation of release of sequestered calcium ion into cytosol"/>
    <property type="evidence" value="ECO:0000318"/>
    <property type="project" value="GO_Central"/>
</dbReference>
<dbReference type="eggNOG" id="ENOG502QU4Q">
    <property type="taxonomic scope" value="Eukaryota"/>
</dbReference>
<dbReference type="PhylomeDB" id="B3RTQ7"/>
<dbReference type="GO" id="GO:0033018">
    <property type="term" value="C:sarcoplasmic reticulum lumen"/>
    <property type="evidence" value="ECO:0000318"/>
    <property type="project" value="GO_Central"/>
</dbReference>
<evidence type="ECO:0000256" key="3">
    <source>
        <dbReference type="ARBA" id="ARBA00022837"/>
    </source>
</evidence>
<comment type="function">
    <text evidence="6">Calsequestrin is a high-capacity, moderate affinity, calcium-binding protein and thus acts as an internal calcium store in muscle.</text>
</comment>
<keyword evidence="7" id="KW-0732">Signal</keyword>
<name>B3RTQ7_TRIAD</name>
<dbReference type="InterPro" id="IPR036249">
    <property type="entry name" value="Thioredoxin-like_sf"/>
</dbReference>
<dbReference type="PANTHER" id="PTHR10033">
    <property type="entry name" value="CALSEQUESTRIN"/>
    <property type="match status" value="1"/>
</dbReference>
<feature type="signal peptide" evidence="7">
    <location>
        <begin position="1"/>
        <end position="29"/>
    </location>
</feature>
<dbReference type="Proteomes" id="UP000009022">
    <property type="component" value="Unassembled WGS sequence"/>
</dbReference>
<accession>B3RTQ7</accession>
<comment type="similarity">
    <text evidence="2 6">Belongs to the calsequestrin family.</text>
</comment>
<dbReference type="SUPFAM" id="SSF52833">
    <property type="entry name" value="Thioredoxin-like"/>
    <property type="match status" value="3"/>
</dbReference>
<keyword evidence="5" id="KW-0514">Muscle protein</keyword>
<evidence type="ECO:0000313" key="8">
    <source>
        <dbReference type="EMBL" id="EDV25671.1"/>
    </source>
</evidence>
<dbReference type="PRINTS" id="PR00312">
    <property type="entry name" value="CALSEQUESTRN"/>
</dbReference>
<protein>
    <recommendedName>
        <fullName evidence="6">Calsequestrin</fullName>
    </recommendedName>
</protein>
<evidence type="ECO:0000256" key="5">
    <source>
        <dbReference type="ARBA" id="ARBA00023179"/>
    </source>
</evidence>
<keyword evidence="9" id="KW-1185">Reference proteome</keyword>
<dbReference type="HOGENOM" id="CLU_036303_1_0_1"/>
<evidence type="ECO:0000256" key="2">
    <source>
        <dbReference type="ARBA" id="ARBA00010987"/>
    </source>
</evidence>
<dbReference type="EMBL" id="DS985244">
    <property type="protein sequence ID" value="EDV25671.1"/>
    <property type="molecule type" value="Genomic_DNA"/>
</dbReference>
<comment type="subcellular location">
    <subcellularLocation>
        <location evidence="1">Sarcoplasmic reticulum lumen</location>
    </subcellularLocation>
</comment>
<dbReference type="OMA" id="WLEMEDE"/>
<gene>
    <name evidence="8" type="ORF">TRIADDRAFT_56011</name>
</gene>
<reference evidence="8 9" key="1">
    <citation type="journal article" date="2008" name="Nature">
        <title>The Trichoplax genome and the nature of placozoans.</title>
        <authorList>
            <person name="Srivastava M."/>
            <person name="Begovic E."/>
            <person name="Chapman J."/>
            <person name="Putnam N.H."/>
            <person name="Hellsten U."/>
            <person name="Kawashima T."/>
            <person name="Kuo A."/>
            <person name="Mitros T."/>
            <person name="Salamov A."/>
            <person name="Carpenter M.L."/>
            <person name="Signorovitch A.Y."/>
            <person name="Moreno M.A."/>
            <person name="Kamm K."/>
            <person name="Grimwood J."/>
            <person name="Schmutz J."/>
            <person name="Shapiro H."/>
            <person name="Grigoriev I.V."/>
            <person name="Buss L.W."/>
            <person name="Schierwater B."/>
            <person name="Dellaporta S.L."/>
            <person name="Rokhsar D.S."/>
        </authorList>
    </citation>
    <scope>NUCLEOTIDE SEQUENCE [LARGE SCALE GENOMIC DNA]</scope>
    <source>
        <strain evidence="8 9">Grell-BS-1999</strain>
    </source>
</reference>
<dbReference type="InParanoid" id="B3RTQ7"/>
<evidence type="ECO:0000256" key="4">
    <source>
        <dbReference type="ARBA" id="ARBA00022951"/>
    </source>
</evidence>
<organism evidence="8 9">
    <name type="scientific">Trichoplax adhaerens</name>
    <name type="common">Trichoplax reptans</name>
    <dbReference type="NCBI Taxonomy" id="10228"/>
    <lineage>
        <taxon>Eukaryota</taxon>
        <taxon>Metazoa</taxon>
        <taxon>Placozoa</taxon>
        <taxon>Uniplacotomia</taxon>
        <taxon>Trichoplacea</taxon>
        <taxon>Trichoplacidae</taxon>
        <taxon>Trichoplax</taxon>
    </lineage>
</organism>
<dbReference type="KEGG" id="tad:TRIADDRAFT_56011"/>
<dbReference type="STRING" id="10228.B3RTQ7"/>
<evidence type="ECO:0000313" key="9">
    <source>
        <dbReference type="Proteomes" id="UP000009022"/>
    </source>
</evidence>
<keyword evidence="4" id="KW-0703">Sarcoplasmic reticulum</keyword>
<evidence type="ECO:0000256" key="7">
    <source>
        <dbReference type="SAM" id="SignalP"/>
    </source>
</evidence>
<dbReference type="RefSeq" id="XP_002111704.1">
    <property type="nucleotide sequence ID" value="XM_002111668.1"/>
</dbReference>
<evidence type="ECO:0000256" key="1">
    <source>
        <dbReference type="ARBA" id="ARBA00004564"/>
    </source>
</evidence>
<evidence type="ECO:0000256" key="6">
    <source>
        <dbReference type="RuleBase" id="RU000648"/>
    </source>
</evidence>
<dbReference type="PANTHER" id="PTHR10033:SF0">
    <property type="entry name" value="CALSEQUESTRIN"/>
    <property type="match status" value="1"/>
</dbReference>
<dbReference type="GO" id="GO:0005509">
    <property type="term" value="F:calcium ion binding"/>
    <property type="evidence" value="ECO:0000318"/>
    <property type="project" value="GO_Central"/>
</dbReference>
<dbReference type="AlphaFoldDB" id="B3RTQ7"/>
<dbReference type="InterPro" id="IPR001393">
    <property type="entry name" value="Calsequestrin"/>
</dbReference>
<keyword evidence="3 6" id="KW-0106">Calcium</keyword>
<dbReference type="Gene3D" id="3.40.30.10">
    <property type="entry name" value="Glutaredoxin"/>
    <property type="match status" value="2"/>
</dbReference>
<dbReference type="Pfam" id="PF01216">
    <property type="entry name" value="Calsequestrin"/>
    <property type="match status" value="2"/>
</dbReference>
<dbReference type="GeneID" id="6753421"/>
<dbReference type="FunCoup" id="B3RTQ7">
    <property type="interactions" value="35"/>
</dbReference>